<dbReference type="AlphaFoldDB" id="A0A109UZX1"/>
<feature type="compositionally biased region" description="Polar residues" evidence="1">
    <location>
        <begin position="65"/>
        <end position="80"/>
    </location>
</feature>
<dbReference type="EMBL" id="CP014245">
    <property type="protein sequence ID" value="AMD20973.1"/>
    <property type="molecule type" value="Genomic_DNA"/>
</dbReference>
<dbReference type="RefSeq" id="XP_017987969.1">
    <property type="nucleotide sequence ID" value="XM_018132750.1"/>
</dbReference>
<organism evidence="2 3">
    <name type="scientific">Eremothecium sinecaudum</name>
    <dbReference type="NCBI Taxonomy" id="45286"/>
    <lineage>
        <taxon>Eukaryota</taxon>
        <taxon>Fungi</taxon>
        <taxon>Dikarya</taxon>
        <taxon>Ascomycota</taxon>
        <taxon>Saccharomycotina</taxon>
        <taxon>Saccharomycetes</taxon>
        <taxon>Saccharomycetales</taxon>
        <taxon>Saccharomycetaceae</taxon>
        <taxon>Eremothecium</taxon>
    </lineage>
</organism>
<dbReference type="GeneID" id="28724245"/>
<keyword evidence="3" id="KW-1185">Reference proteome</keyword>
<evidence type="ECO:0000313" key="2">
    <source>
        <dbReference type="EMBL" id="AMD20973.1"/>
    </source>
</evidence>
<proteinExistence type="predicted"/>
<reference evidence="2 3" key="1">
    <citation type="submission" date="2016-01" db="EMBL/GenBank/DDBJ databases">
        <title>Genome sequence of the yeast Holleya sinecauda.</title>
        <authorList>
            <person name="Dietrich F.S."/>
        </authorList>
    </citation>
    <scope>NUCLEOTIDE SEQUENCE [LARGE SCALE GENOMIC DNA]</scope>
    <source>
        <strain evidence="2 3">ATCC 58844</strain>
    </source>
</reference>
<dbReference type="Proteomes" id="UP000243052">
    <property type="component" value="Chromosome v"/>
</dbReference>
<dbReference type="OrthoDB" id="4061373at2759"/>
<feature type="region of interest" description="Disordered" evidence="1">
    <location>
        <begin position="42"/>
        <end position="80"/>
    </location>
</feature>
<name>A0A109UZX1_9SACH</name>
<sequence>MNAVTGLIFEVTYITVAYALPIGFTLHTIHEADDFCKKLGTSPQTDNEMSHSENFRASDAKSHPQYHQMQSNTEKNAPSLDNSKPQLQTCVYWCAYWLITCLLDRFVYPGAGKVLSYAGVSVNGIMLKIGKLILSMIILIHSYVHPADRKRPLGERNLDRFWSFPSSLLQFYTSCVQQTSATLNSFNVDCKPDTLTALLDRGNTMLTVDQHLFFNRGARVSQDSKEPESEKAVFVMDTHNSYDILSASECNSILSYNSSASINSSADSNTGLLSNVEDSGLIFFRAPRHTALGA</sequence>
<evidence type="ECO:0000313" key="3">
    <source>
        <dbReference type="Proteomes" id="UP000243052"/>
    </source>
</evidence>
<accession>A0A109UZX1</accession>
<protein>
    <submittedName>
        <fullName evidence="2">HEL308Cp</fullName>
    </submittedName>
</protein>
<feature type="compositionally biased region" description="Basic and acidic residues" evidence="1">
    <location>
        <begin position="48"/>
        <end position="62"/>
    </location>
</feature>
<gene>
    <name evidence="2" type="ORF">AW171_hschr52902</name>
</gene>
<evidence type="ECO:0000256" key="1">
    <source>
        <dbReference type="SAM" id="MobiDB-lite"/>
    </source>
</evidence>